<evidence type="ECO:0000313" key="2">
    <source>
        <dbReference type="EMBL" id="OIK20302.1"/>
    </source>
</evidence>
<reference evidence="2 3" key="1">
    <citation type="submission" date="2016-10" db="EMBL/GenBank/DDBJ databases">
        <authorList>
            <person name="Marach S."/>
            <person name="Prathuangwong S."/>
            <person name="Takikawa Y."/>
            <person name="Dohra H."/>
        </authorList>
    </citation>
    <scope>NUCLEOTIDE SEQUENCE [LARGE SCALE GENOMIC DNA]</scope>
    <source>
        <strain evidence="2 3">K2</strain>
    </source>
</reference>
<comment type="caution">
    <text evidence="2">The sequence shown here is derived from an EMBL/GenBank/DDBJ whole genome shotgun (WGS) entry which is preliminary data.</text>
</comment>
<evidence type="ECO:0000256" key="1">
    <source>
        <dbReference type="SAM" id="MobiDB-lite"/>
    </source>
</evidence>
<evidence type="ECO:0000313" key="3">
    <source>
        <dbReference type="Proteomes" id="UP000180036"/>
    </source>
</evidence>
<dbReference type="NCBIfam" id="TIGR01538">
    <property type="entry name" value="portal_SPP1"/>
    <property type="match status" value="1"/>
</dbReference>
<dbReference type="RefSeq" id="WP_071347901.1">
    <property type="nucleotide sequence ID" value="NZ_MOEA01000003.1"/>
</dbReference>
<proteinExistence type="predicted"/>
<organism evidence="2 3">
    <name type="scientific">Bacillus amyloliquefaciens</name>
    <name type="common">Bacillus velezensis</name>
    <dbReference type="NCBI Taxonomy" id="1390"/>
    <lineage>
        <taxon>Bacteria</taxon>
        <taxon>Bacillati</taxon>
        <taxon>Bacillota</taxon>
        <taxon>Bacilli</taxon>
        <taxon>Bacillales</taxon>
        <taxon>Bacillaceae</taxon>
        <taxon>Bacillus</taxon>
        <taxon>Bacillus amyloliquefaciens group</taxon>
    </lineage>
</organism>
<sequence length="472" mass="54293">MKEYINLIRQSGINGDIIKMMINEHVPVREKLMKLYARYKADPAGVPILTRSIIDYGSAGTDKVQRIDDKVNNKLNNSFDSEIIDTKTGYMFGHPISYETEDKQLKDQVSTFNTRNNIEDADSELGKMASICGYGARLLFVNEEGNECLRNVDPWECIILALDDITEPTYALRYYSVFEWVSGKKVESYRADFYDETFIYSFKSSDKAKYDLIETKPHLFNGCPLFGVPNNKEMKGDTEKVISLIDAYDRTLSDASNEIEQFRLAYLIVKGASLDDEDMEKLKKNGVFEVFDDNGDVKFLTKEINDAMIENHLNRLEENILRFAKTVNFSDGSFGGTITGVAMRYKLMALEHKAITMERKMTAAFRYQYKILCSAWSKRILAGKDAYLKLWFQFKRNLPANILEEAQASAELKGLVSEETRLALLSFIDDVRFEIERMRAEADAYTIDDNQDDDEEQEVNEDDEAFQKDERK</sequence>
<dbReference type="InterPro" id="IPR006428">
    <property type="entry name" value="Portal_SPP1-type"/>
</dbReference>
<dbReference type="InterPro" id="IPR021145">
    <property type="entry name" value="Portal_protein_SPP1_Gp6-like"/>
</dbReference>
<dbReference type="Pfam" id="PF05133">
    <property type="entry name" value="SPP1_portal"/>
    <property type="match status" value="1"/>
</dbReference>
<feature type="compositionally biased region" description="Acidic residues" evidence="1">
    <location>
        <begin position="449"/>
        <end position="464"/>
    </location>
</feature>
<name>A0AAP7TAJ5_BACAM</name>
<gene>
    <name evidence="2" type="ORF">BKP66_11755</name>
</gene>
<dbReference type="AlphaFoldDB" id="A0AAP7TAJ5"/>
<protein>
    <submittedName>
        <fullName evidence="2">Phage portal protein</fullName>
    </submittedName>
</protein>
<dbReference type="Proteomes" id="UP000180036">
    <property type="component" value="Unassembled WGS sequence"/>
</dbReference>
<accession>A0AAP7TAJ5</accession>
<dbReference type="EMBL" id="MOEA01000003">
    <property type="protein sequence ID" value="OIK20302.1"/>
    <property type="molecule type" value="Genomic_DNA"/>
</dbReference>
<feature type="region of interest" description="Disordered" evidence="1">
    <location>
        <begin position="444"/>
        <end position="472"/>
    </location>
</feature>